<gene>
    <name evidence="6" type="ORF">COCON_G00090060</name>
</gene>
<feature type="chain" id="PRO_5040541693" description="C-C motif chemokine" evidence="4">
    <location>
        <begin position="26"/>
        <end position="123"/>
    </location>
</feature>
<keyword evidence="7" id="KW-1185">Reference proteome</keyword>
<dbReference type="AlphaFoldDB" id="A0A9Q1DLN2"/>
<dbReference type="InterPro" id="IPR001811">
    <property type="entry name" value="Chemokine_IL8-like_dom"/>
</dbReference>
<name>A0A9Q1DLN2_CONCO</name>
<evidence type="ECO:0000256" key="2">
    <source>
        <dbReference type="ARBA" id="ARBA00022514"/>
    </source>
</evidence>
<evidence type="ECO:0000256" key="1">
    <source>
        <dbReference type="ARBA" id="ARBA00010868"/>
    </source>
</evidence>
<dbReference type="GO" id="GO:0006955">
    <property type="term" value="P:immune response"/>
    <property type="evidence" value="ECO:0007669"/>
    <property type="project" value="InterPro"/>
</dbReference>
<dbReference type="InterPro" id="IPR000827">
    <property type="entry name" value="Chemokine_CC_CS"/>
</dbReference>
<dbReference type="EMBL" id="JAFJMO010000006">
    <property type="protein sequence ID" value="KAJ8274381.1"/>
    <property type="molecule type" value="Genomic_DNA"/>
</dbReference>
<dbReference type="PROSITE" id="PS00472">
    <property type="entry name" value="SMALL_CYTOKINES_CC"/>
    <property type="match status" value="1"/>
</dbReference>
<dbReference type="PANTHER" id="PTHR12015">
    <property type="entry name" value="SMALL INDUCIBLE CYTOKINE A"/>
    <property type="match status" value="1"/>
</dbReference>
<proteinExistence type="inferred from homology"/>
<dbReference type="InterPro" id="IPR036048">
    <property type="entry name" value="Interleukin_8-like_sf"/>
</dbReference>
<dbReference type="Pfam" id="PF00048">
    <property type="entry name" value="IL8"/>
    <property type="match status" value="1"/>
</dbReference>
<comment type="caution">
    <text evidence="6">The sequence shown here is derived from an EMBL/GenBank/DDBJ whole genome shotgun (WGS) entry which is preliminary data.</text>
</comment>
<dbReference type="GO" id="GO:0008009">
    <property type="term" value="F:chemokine activity"/>
    <property type="evidence" value="ECO:0007669"/>
    <property type="project" value="InterPro"/>
</dbReference>
<reference evidence="6" key="1">
    <citation type="journal article" date="2023" name="Science">
        <title>Genome structures resolve the early diversification of teleost fishes.</title>
        <authorList>
            <person name="Parey E."/>
            <person name="Louis A."/>
            <person name="Montfort J."/>
            <person name="Bouchez O."/>
            <person name="Roques C."/>
            <person name="Iampietro C."/>
            <person name="Lluch J."/>
            <person name="Castinel A."/>
            <person name="Donnadieu C."/>
            <person name="Desvignes T."/>
            <person name="Floi Bucao C."/>
            <person name="Jouanno E."/>
            <person name="Wen M."/>
            <person name="Mejri S."/>
            <person name="Dirks R."/>
            <person name="Jansen H."/>
            <person name="Henkel C."/>
            <person name="Chen W.J."/>
            <person name="Zahm M."/>
            <person name="Cabau C."/>
            <person name="Klopp C."/>
            <person name="Thompson A.W."/>
            <person name="Robinson-Rechavi M."/>
            <person name="Braasch I."/>
            <person name="Lecointre G."/>
            <person name="Bobe J."/>
            <person name="Postlethwait J.H."/>
            <person name="Berthelot C."/>
            <person name="Roest Crollius H."/>
            <person name="Guiguen Y."/>
        </authorList>
    </citation>
    <scope>NUCLEOTIDE SEQUENCE</scope>
    <source>
        <strain evidence="6">Concon-B</strain>
    </source>
</reference>
<evidence type="ECO:0000256" key="4">
    <source>
        <dbReference type="RuleBase" id="RU361150"/>
    </source>
</evidence>
<evidence type="ECO:0000313" key="7">
    <source>
        <dbReference type="Proteomes" id="UP001152803"/>
    </source>
</evidence>
<feature type="domain" description="Chemokine interleukin-8-like" evidence="5">
    <location>
        <begin position="27"/>
        <end position="88"/>
    </location>
</feature>
<feature type="signal peptide" evidence="4">
    <location>
        <begin position="1"/>
        <end position="25"/>
    </location>
</feature>
<dbReference type="SMART" id="SM00199">
    <property type="entry name" value="SCY"/>
    <property type="match status" value="1"/>
</dbReference>
<accession>A0A9Q1DLN2</accession>
<dbReference type="Gene3D" id="2.40.50.40">
    <property type="match status" value="1"/>
</dbReference>
<sequence>MMTLPAVFLCLGVLLLSPGPGEANASVIKCCLRVSDMKIPVSRIARYEKQMKGLCPIEAIIFTTVKGLTYCSGLNQWAARVMHIMDGKITTLPNPSMLSTTEKTVHPYPSMLSTTAKSHTLRY</sequence>
<dbReference type="SUPFAM" id="SSF54117">
    <property type="entry name" value="Interleukin 8-like chemokines"/>
    <property type="match status" value="1"/>
</dbReference>
<dbReference type="GO" id="GO:0005615">
    <property type="term" value="C:extracellular space"/>
    <property type="evidence" value="ECO:0007669"/>
    <property type="project" value="UniProtKB-KW"/>
</dbReference>
<keyword evidence="2 4" id="KW-0202">Cytokine</keyword>
<keyword evidence="4" id="KW-0145">Chemotaxis</keyword>
<keyword evidence="4" id="KW-0964">Secreted</keyword>
<keyword evidence="3" id="KW-1015">Disulfide bond</keyword>
<dbReference type="PANTHER" id="PTHR12015:SF108">
    <property type="entry name" value="C-C MOTIF CHEMOKINE 20"/>
    <property type="match status" value="1"/>
</dbReference>
<keyword evidence="4" id="KW-0732">Signal</keyword>
<protein>
    <recommendedName>
        <fullName evidence="4">C-C motif chemokine</fullName>
    </recommendedName>
</protein>
<evidence type="ECO:0000256" key="3">
    <source>
        <dbReference type="ARBA" id="ARBA00023157"/>
    </source>
</evidence>
<evidence type="ECO:0000259" key="5">
    <source>
        <dbReference type="SMART" id="SM00199"/>
    </source>
</evidence>
<dbReference type="Proteomes" id="UP001152803">
    <property type="component" value="Unassembled WGS sequence"/>
</dbReference>
<comment type="subcellular location">
    <subcellularLocation>
        <location evidence="4">Secreted</location>
    </subcellularLocation>
</comment>
<dbReference type="InterPro" id="IPR039809">
    <property type="entry name" value="Chemokine_b/g/d"/>
</dbReference>
<organism evidence="6 7">
    <name type="scientific">Conger conger</name>
    <name type="common">Conger eel</name>
    <name type="synonym">Muraena conger</name>
    <dbReference type="NCBI Taxonomy" id="82655"/>
    <lineage>
        <taxon>Eukaryota</taxon>
        <taxon>Metazoa</taxon>
        <taxon>Chordata</taxon>
        <taxon>Craniata</taxon>
        <taxon>Vertebrata</taxon>
        <taxon>Euteleostomi</taxon>
        <taxon>Actinopterygii</taxon>
        <taxon>Neopterygii</taxon>
        <taxon>Teleostei</taxon>
        <taxon>Anguilliformes</taxon>
        <taxon>Congridae</taxon>
        <taxon>Conger</taxon>
    </lineage>
</organism>
<evidence type="ECO:0000313" key="6">
    <source>
        <dbReference type="EMBL" id="KAJ8274381.1"/>
    </source>
</evidence>
<dbReference type="OrthoDB" id="8934837at2759"/>
<comment type="similarity">
    <text evidence="1 4">Belongs to the intercrine beta (chemokine CC) family.</text>
</comment>